<evidence type="ECO:0000256" key="7">
    <source>
        <dbReference type="ARBA" id="ARBA00022801"/>
    </source>
</evidence>
<evidence type="ECO:0000313" key="17">
    <source>
        <dbReference type="EMBL" id="KAA8548304.1"/>
    </source>
</evidence>
<dbReference type="PANTHER" id="PTHR12629:SF58">
    <property type="entry name" value="NUDIX HYDROLASE 12, MITOCHONDRIAL"/>
    <property type="match status" value="1"/>
</dbReference>
<evidence type="ECO:0000256" key="10">
    <source>
        <dbReference type="ARBA" id="ARBA00022946"/>
    </source>
</evidence>
<evidence type="ECO:0000256" key="2">
    <source>
        <dbReference type="ARBA" id="ARBA00001947"/>
    </source>
</evidence>
<keyword evidence="13" id="KW-0687">Ribonucleoprotein</keyword>
<reference evidence="17 18" key="1">
    <citation type="submission" date="2019-09" db="EMBL/GenBank/DDBJ databases">
        <title>A chromosome-level genome assembly of the Chinese tupelo Nyssa sinensis.</title>
        <authorList>
            <person name="Yang X."/>
            <person name="Kang M."/>
            <person name="Yang Y."/>
            <person name="Xiong H."/>
            <person name="Wang M."/>
            <person name="Zhang Z."/>
            <person name="Wang Z."/>
            <person name="Wu H."/>
            <person name="Ma T."/>
            <person name="Liu J."/>
            <person name="Xi Z."/>
        </authorList>
    </citation>
    <scope>NUCLEOTIDE SEQUENCE [LARGE SCALE GENOMIC DNA]</scope>
    <source>
        <strain evidence="17">J267</strain>
        <tissue evidence="17">Leaf</tissue>
    </source>
</reference>
<dbReference type="InterPro" id="IPR053951">
    <property type="entry name" value="K_trans_N"/>
</dbReference>
<dbReference type="FunFam" id="3.90.79.10:FF:000030">
    <property type="entry name" value="Nudix hydrolase 13 mitochondrial"/>
    <property type="match status" value="1"/>
</dbReference>
<sequence>MVLPNDIDLLQPPAELEKKKHKLKRLVQSPNSFFMDVKCQGCFNITTVFSHSQTVVPGINLLIIMESLLARTGRHRQRYENNLRLVSGCIPYRLTKDDGVHSSDLENIIEVLMISSPNRNDLVFPKGGWEDDETVEEAACREALEEAGVKGILKEIPLGVWEFRSKSRQEICSLEGGCRGYMFALEVTEELETWPEQENHDRKWLYVKEAFKLCRYEWMRAALKEFLRVMTEDRKQEKREDLVEPCPVPVSAVITECQILSTNCCVKPSSTQHHNINCIVGSFIWLCNKTVSLVISRDWLLDANGARIWNFAPSKSFPAFMGDLSRNLILAYQSFGVSVDDNGEGGTFALYSLLCRHAKFSLLPDQQAADEELSAYNFGPSRQAPSSLPLKRFLEKHERSRTALLIVVLSGACMVIGDDVLTPAISGLACMTVMFITTCLMTLIIIFVWHRSILLAAEFLPFFGFIEGVYLSSAFIEVPQGGWYLLSHLRIDSLLAGFAQDHTVWRMYRCIVRYGYKDVQRDDGDFENQLIQSIAEFIQMEAVEPQFLSCESASFDGRMAVISSRTIQSSPSLMVSEQEDFGGSNSVESSKSSTLESLQSAYDDDNPQIRRHQVRFQLPPNPGMDPLVRE</sequence>
<dbReference type="Gene3D" id="2.20.25.100">
    <property type="entry name" value="Zn-binding ribosomal proteins"/>
    <property type="match status" value="1"/>
</dbReference>
<feature type="transmembrane region" description="Helical" evidence="15">
    <location>
        <begin position="455"/>
        <end position="476"/>
    </location>
</feature>
<feature type="region of interest" description="Disordered" evidence="14">
    <location>
        <begin position="573"/>
        <end position="630"/>
    </location>
</feature>
<dbReference type="Gene3D" id="3.90.79.10">
    <property type="entry name" value="Nucleoside Triphosphate Pyrophosphohydrolase"/>
    <property type="match status" value="1"/>
</dbReference>
<dbReference type="GO" id="GO:0005739">
    <property type="term" value="C:mitochondrion"/>
    <property type="evidence" value="ECO:0007669"/>
    <property type="project" value="UniProtKB-SubCell"/>
</dbReference>
<comment type="cofactor">
    <cofactor evidence="1">
        <name>Mg(2+)</name>
        <dbReference type="ChEBI" id="CHEBI:18420"/>
    </cofactor>
</comment>
<dbReference type="InterPro" id="IPR000592">
    <property type="entry name" value="Ribosomal_eS27"/>
</dbReference>
<evidence type="ECO:0000256" key="15">
    <source>
        <dbReference type="SAM" id="Phobius"/>
    </source>
</evidence>
<dbReference type="InterPro" id="IPR020084">
    <property type="entry name" value="NUDIX_hydrolase_CS"/>
</dbReference>
<dbReference type="OrthoDB" id="2011998at2759"/>
<keyword evidence="9" id="KW-0460">Magnesium</keyword>
<dbReference type="AlphaFoldDB" id="A0A5J5C089"/>
<gene>
    <name evidence="17" type="ORF">F0562_004733</name>
</gene>
<dbReference type="EMBL" id="CM018032">
    <property type="protein sequence ID" value="KAA8548304.1"/>
    <property type="molecule type" value="Genomic_DNA"/>
</dbReference>
<comment type="cofactor">
    <cofactor evidence="2">
        <name>Zn(2+)</name>
        <dbReference type="ChEBI" id="CHEBI:29105"/>
    </cofactor>
</comment>
<evidence type="ECO:0000256" key="5">
    <source>
        <dbReference type="ARBA" id="ARBA00010919"/>
    </source>
</evidence>
<name>A0A5J5C089_9ASTE</name>
<dbReference type="GO" id="GO:0006412">
    <property type="term" value="P:translation"/>
    <property type="evidence" value="ECO:0007669"/>
    <property type="project" value="InterPro"/>
</dbReference>
<dbReference type="GO" id="GO:0046872">
    <property type="term" value="F:metal ion binding"/>
    <property type="evidence" value="ECO:0007669"/>
    <property type="project" value="UniProtKB-KW"/>
</dbReference>
<evidence type="ECO:0000313" key="18">
    <source>
        <dbReference type="Proteomes" id="UP000325577"/>
    </source>
</evidence>
<keyword evidence="7" id="KW-0378">Hydrolase</keyword>
<evidence type="ECO:0000259" key="16">
    <source>
        <dbReference type="PROSITE" id="PS51462"/>
    </source>
</evidence>
<dbReference type="SUPFAM" id="SSF55811">
    <property type="entry name" value="Nudix"/>
    <property type="match status" value="1"/>
</dbReference>
<dbReference type="PROSITE" id="PS51462">
    <property type="entry name" value="NUDIX"/>
    <property type="match status" value="1"/>
</dbReference>
<evidence type="ECO:0000256" key="4">
    <source>
        <dbReference type="ARBA" id="ARBA00005582"/>
    </source>
</evidence>
<dbReference type="Pfam" id="PF01667">
    <property type="entry name" value="Ribosomal_S27e"/>
    <property type="match status" value="1"/>
</dbReference>
<evidence type="ECO:0000256" key="14">
    <source>
        <dbReference type="SAM" id="MobiDB-lite"/>
    </source>
</evidence>
<dbReference type="PROSITE" id="PS00893">
    <property type="entry name" value="NUDIX_BOX"/>
    <property type="match status" value="1"/>
</dbReference>
<dbReference type="GO" id="GO:0005840">
    <property type="term" value="C:ribosome"/>
    <property type="evidence" value="ECO:0007669"/>
    <property type="project" value="UniProtKB-KW"/>
</dbReference>
<organism evidence="17 18">
    <name type="scientific">Nyssa sinensis</name>
    <dbReference type="NCBI Taxonomy" id="561372"/>
    <lineage>
        <taxon>Eukaryota</taxon>
        <taxon>Viridiplantae</taxon>
        <taxon>Streptophyta</taxon>
        <taxon>Embryophyta</taxon>
        <taxon>Tracheophyta</taxon>
        <taxon>Spermatophyta</taxon>
        <taxon>Magnoliopsida</taxon>
        <taxon>eudicotyledons</taxon>
        <taxon>Gunneridae</taxon>
        <taxon>Pentapetalae</taxon>
        <taxon>asterids</taxon>
        <taxon>Cornales</taxon>
        <taxon>Nyssaceae</taxon>
        <taxon>Nyssa</taxon>
    </lineage>
</organism>
<keyword evidence="18" id="KW-1185">Reference proteome</keyword>
<dbReference type="InterPro" id="IPR011332">
    <property type="entry name" value="Ribosomal_zn-bd"/>
</dbReference>
<feature type="domain" description="Nudix hydrolase" evidence="16">
    <location>
        <begin position="82"/>
        <end position="227"/>
    </location>
</feature>
<dbReference type="Proteomes" id="UP000325577">
    <property type="component" value="Linkage Group LG1"/>
</dbReference>
<dbReference type="InterPro" id="IPR015797">
    <property type="entry name" value="NUDIX_hydrolase-like_dom_sf"/>
</dbReference>
<keyword evidence="8" id="KW-0862">Zinc</keyword>
<dbReference type="InterPro" id="IPR023407">
    <property type="entry name" value="Ribosomal_eS27_Zn-bd_dom_sf"/>
</dbReference>
<evidence type="ECO:0000256" key="1">
    <source>
        <dbReference type="ARBA" id="ARBA00001946"/>
    </source>
</evidence>
<evidence type="ECO:0000256" key="9">
    <source>
        <dbReference type="ARBA" id="ARBA00022842"/>
    </source>
</evidence>
<keyword evidence="11" id="KW-0689">Ribosomal protein</keyword>
<dbReference type="CDD" id="cd04666">
    <property type="entry name" value="NUDIX_DIPP2_like_Nudt4"/>
    <property type="match status" value="1"/>
</dbReference>
<dbReference type="GO" id="GO:0003735">
    <property type="term" value="F:structural constituent of ribosome"/>
    <property type="evidence" value="ECO:0007669"/>
    <property type="project" value="InterPro"/>
</dbReference>
<comment type="similarity">
    <text evidence="4">Belongs to the Nudix hydrolase family.</text>
</comment>
<proteinExistence type="inferred from homology"/>
<keyword evidence="6" id="KW-0479">Metal-binding</keyword>
<dbReference type="PANTHER" id="PTHR12629">
    <property type="entry name" value="DIPHOSPHOINOSITOL POLYPHOSPHATE PHOSPHOHYDROLASE"/>
    <property type="match status" value="1"/>
</dbReference>
<comment type="similarity">
    <text evidence="5">Belongs to the eukaryotic ribosomal protein eS27 family.</text>
</comment>
<evidence type="ECO:0000256" key="8">
    <source>
        <dbReference type="ARBA" id="ARBA00022833"/>
    </source>
</evidence>
<dbReference type="InterPro" id="IPR047198">
    <property type="entry name" value="DDP-like_NUDIX"/>
</dbReference>
<feature type="compositionally biased region" description="Low complexity" evidence="14">
    <location>
        <begin position="584"/>
        <end position="600"/>
    </location>
</feature>
<evidence type="ECO:0000256" key="12">
    <source>
        <dbReference type="ARBA" id="ARBA00023128"/>
    </source>
</evidence>
<keyword evidence="10" id="KW-0809">Transit peptide</keyword>
<dbReference type="GO" id="GO:1990904">
    <property type="term" value="C:ribonucleoprotein complex"/>
    <property type="evidence" value="ECO:0007669"/>
    <property type="project" value="UniProtKB-KW"/>
</dbReference>
<feature type="transmembrane region" description="Helical" evidence="15">
    <location>
        <begin position="423"/>
        <end position="448"/>
    </location>
</feature>
<evidence type="ECO:0000256" key="11">
    <source>
        <dbReference type="ARBA" id="ARBA00022980"/>
    </source>
</evidence>
<evidence type="ECO:0000256" key="6">
    <source>
        <dbReference type="ARBA" id="ARBA00022723"/>
    </source>
</evidence>
<comment type="subcellular location">
    <subcellularLocation>
        <location evidence="3">Mitochondrion</location>
    </subcellularLocation>
</comment>
<dbReference type="GO" id="GO:0005634">
    <property type="term" value="C:nucleus"/>
    <property type="evidence" value="ECO:0007669"/>
    <property type="project" value="TreeGrafter"/>
</dbReference>
<keyword evidence="15" id="KW-0812">Transmembrane</keyword>
<keyword evidence="15" id="KW-0472">Membrane</keyword>
<evidence type="ECO:0000256" key="3">
    <source>
        <dbReference type="ARBA" id="ARBA00004173"/>
    </source>
</evidence>
<dbReference type="Pfam" id="PF02705">
    <property type="entry name" value="K_trans"/>
    <property type="match status" value="2"/>
</dbReference>
<dbReference type="GO" id="GO:0016462">
    <property type="term" value="F:pyrophosphatase activity"/>
    <property type="evidence" value="ECO:0007669"/>
    <property type="project" value="InterPro"/>
</dbReference>
<dbReference type="Pfam" id="PF00293">
    <property type="entry name" value="NUDIX"/>
    <property type="match status" value="1"/>
</dbReference>
<accession>A0A5J5C089</accession>
<keyword evidence="12" id="KW-0496">Mitochondrion</keyword>
<protein>
    <recommendedName>
        <fullName evidence="16">Nudix hydrolase domain-containing protein</fullName>
    </recommendedName>
</protein>
<dbReference type="SUPFAM" id="SSF57829">
    <property type="entry name" value="Zn-binding ribosomal proteins"/>
    <property type="match status" value="1"/>
</dbReference>
<dbReference type="InterPro" id="IPR000086">
    <property type="entry name" value="NUDIX_hydrolase_dom"/>
</dbReference>
<evidence type="ECO:0000256" key="13">
    <source>
        <dbReference type="ARBA" id="ARBA00023274"/>
    </source>
</evidence>
<keyword evidence="15" id="KW-1133">Transmembrane helix</keyword>